<sequence>MHVDRGPSTVQEYSLRAQFNSVEQAYALCMRPLGH</sequence>
<dbReference type="AlphaFoldDB" id="A0A382WBB1"/>
<evidence type="ECO:0000313" key="1">
    <source>
        <dbReference type="EMBL" id="SVD55431.1"/>
    </source>
</evidence>
<organism evidence="1">
    <name type="scientific">marine metagenome</name>
    <dbReference type="NCBI Taxonomy" id="408172"/>
    <lineage>
        <taxon>unclassified sequences</taxon>
        <taxon>metagenomes</taxon>
        <taxon>ecological metagenomes</taxon>
    </lineage>
</organism>
<name>A0A382WBB1_9ZZZZ</name>
<reference evidence="1" key="1">
    <citation type="submission" date="2018-05" db="EMBL/GenBank/DDBJ databases">
        <authorList>
            <person name="Lanie J.A."/>
            <person name="Ng W.-L."/>
            <person name="Kazmierczak K.M."/>
            <person name="Andrzejewski T.M."/>
            <person name="Davidsen T.M."/>
            <person name="Wayne K.J."/>
            <person name="Tettelin H."/>
            <person name="Glass J.I."/>
            <person name="Rusch D."/>
            <person name="Podicherti R."/>
            <person name="Tsui H.-C.T."/>
            <person name="Winkler M.E."/>
        </authorList>
    </citation>
    <scope>NUCLEOTIDE SEQUENCE</scope>
</reference>
<dbReference type="EMBL" id="UINC01158086">
    <property type="protein sequence ID" value="SVD55431.1"/>
    <property type="molecule type" value="Genomic_DNA"/>
</dbReference>
<gene>
    <name evidence="1" type="ORF">METZ01_LOCUS408285</name>
</gene>
<proteinExistence type="predicted"/>
<protein>
    <submittedName>
        <fullName evidence="1">Uncharacterized protein</fullName>
    </submittedName>
</protein>
<accession>A0A382WBB1</accession>